<dbReference type="PROSITE" id="PS50240">
    <property type="entry name" value="TRYPSIN_DOM"/>
    <property type="match status" value="1"/>
</dbReference>
<dbReference type="Gene3D" id="2.40.10.10">
    <property type="entry name" value="Trypsin-like serine proteases"/>
    <property type="match status" value="2"/>
</dbReference>
<dbReference type="EnsemblMetazoa" id="AATE015840-RA">
    <property type="protein sequence ID" value="AATE015840-PA.1"/>
    <property type="gene ID" value="AATE015840"/>
</dbReference>
<dbReference type="PANTHER" id="PTHR24276">
    <property type="entry name" value="POLYSERASE-RELATED"/>
    <property type="match status" value="1"/>
</dbReference>
<dbReference type="SMART" id="SM00020">
    <property type="entry name" value="Tryp_SPc"/>
    <property type="match status" value="1"/>
</dbReference>
<dbReference type="SUPFAM" id="SSF50494">
    <property type="entry name" value="Trypsin-like serine proteases"/>
    <property type="match status" value="2"/>
</dbReference>
<dbReference type="PANTHER" id="PTHR24276:SF96">
    <property type="entry name" value="PEPTIDASE S1 DOMAIN-CONTAINING PROTEIN"/>
    <property type="match status" value="1"/>
</dbReference>
<organism evidence="8">
    <name type="scientific">Anopheles atroparvus</name>
    <name type="common">European mosquito</name>
    <dbReference type="NCBI Taxonomy" id="41427"/>
    <lineage>
        <taxon>Eukaryota</taxon>
        <taxon>Metazoa</taxon>
        <taxon>Ecdysozoa</taxon>
        <taxon>Arthropoda</taxon>
        <taxon>Hexapoda</taxon>
        <taxon>Insecta</taxon>
        <taxon>Pterygota</taxon>
        <taxon>Neoptera</taxon>
        <taxon>Endopterygota</taxon>
        <taxon>Diptera</taxon>
        <taxon>Nematocera</taxon>
        <taxon>Culicoidea</taxon>
        <taxon>Culicidae</taxon>
        <taxon>Anophelinae</taxon>
        <taxon>Anopheles</taxon>
    </lineage>
</organism>
<dbReference type="Pfam" id="PF00089">
    <property type="entry name" value="Trypsin"/>
    <property type="match status" value="2"/>
</dbReference>
<sequence>MSLFLVLALAVPYVLPLTVHGMLRMYGARDASITQYPFMAIVAHDRFLVGNGAIVAPRWVLTAASTLLNPGDIGYSAVIGGDNLSTGSRYDADHVYKHPEWVGNEYNIALLHLSRSIHYGLNVQPIGIVISNPATIAVTILSFGENEQGSSHLQESEYILTSDKSCTDRLREALTKETITNGRGYCVVSPPGTEHLFSWNDVGSPVIANNELVALFSSASLDDVPYNFVATRVVLALAVACVLPSTVHGELRMYEANEASITQYPFMAIVAHSRQLVGNGVIIAPQWVLTSSSALLHPYESEYCAVIGGNTLSTGKWYDLKRVYKHPEWIGYEYNVALLHLRKKIQYGANAQPIPVAYSNPPRIDVKVLSFGRNEQGATRLQESDYILASDQSCVNSLVERFSKVTVVNGHGYCIWSPPGTNKLFWENDVGAPAIANNEPRKLAKAKAMELSTQYLFKGTLALEQHRISAASFTEFTQARSRGRKRASELTGKSGKAQKKSECSGWQPGQLSIPGGS</sequence>
<evidence type="ECO:0000256" key="7">
    <source>
        <dbReference type="SAM" id="SignalP"/>
    </source>
</evidence>
<dbReference type="InterPro" id="IPR050430">
    <property type="entry name" value="Peptidase_S1"/>
</dbReference>
<dbReference type="InterPro" id="IPR001254">
    <property type="entry name" value="Trypsin_dom"/>
</dbReference>
<feature type="region of interest" description="Disordered" evidence="6">
    <location>
        <begin position="482"/>
        <end position="517"/>
    </location>
</feature>
<evidence type="ECO:0000256" key="4">
    <source>
        <dbReference type="ARBA" id="ARBA00023157"/>
    </source>
</evidence>
<evidence type="ECO:0000256" key="5">
    <source>
        <dbReference type="ARBA" id="ARBA00024195"/>
    </source>
</evidence>
<keyword evidence="3" id="KW-0720">Serine protease</keyword>
<dbReference type="AlphaFoldDB" id="A0A182JD46"/>
<name>A0A182JD46_ANOAO</name>
<dbReference type="InterPro" id="IPR009003">
    <property type="entry name" value="Peptidase_S1_PA"/>
</dbReference>
<dbReference type="InterPro" id="IPR043504">
    <property type="entry name" value="Peptidase_S1_PA_chymotrypsin"/>
</dbReference>
<reference evidence="8" key="1">
    <citation type="submission" date="2022-08" db="UniProtKB">
        <authorList>
            <consortium name="EnsemblMetazoa"/>
        </authorList>
    </citation>
    <scope>IDENTIFICATION</scope>
    <source>
        <strain evidence="8">EBRO</strain>
    </source>
</reference>
<evidence type="ECO:0000256" key="3">
    <source>
        <dbReference type="ARBA" id="ARBA00022825"/>
    </source>
</evidence>
<evidence type="ECO:0000256" key="6">
    <source>
        <dbReference type="SAM" id="MobiDB-lite"/>
    </source>
</evidence>
<evidence type="ECO:0000313" key="8">
    <source>
        <dbReference type="EnsemblMetazoa" id="AATE015840-PA.1"/>
    </source>
</evidence>
<keyword evidence="1" id="KW-0645">Protease</keyword>
<dbReference type="GO" id="GO:0004252">
    <property type="term" value="F:serine-type endopeptidase activity"/>
    <property type="evidence" value="ECO:0007669"/>
    <property type="project" value="InterPro"/>
</dbReference>
<evidence type="ECO:0000256" key="1">
    <source>
        <dbReference type="ARBA" id="ARBA00022670"/>
    </source>
</evidence>
<feature type="chain" id="PRO_5043724867" evidence="7">
    <location>
        <begin position="17"/>
        <end position="517"/>
    </location>
</feature>
<dbReference type="STRING" id="41427.A0A182JD46"/>
<feature type="signal peptide" evidence="7">
    <location>
        <begin position="1"/>
        <end position="16"/>
    </location>
</feature>
<comment type="similarity">
    <text evidence="5">Belongs to the peptidase S1 family. CLIP subfamily.</text>
</comment>
<keyword evidence="2" id="KW-0378">Hydrolase</keyword>
<accession>A0A182JD46</accession>
<proteinExistence type="inferred from homology"/>
<dbReference type="VEuPathDB" id="VectorBase:AATE015840"/>
<evidence type="ECO:0000256" key="2">
    <source>
        <dbReference type="ARBA" id="ARBA00022801"/>
    </source>
</evidence>
<keyword evidence="4" id="KW-1015">Disulfide bond</keyword>
<keyword evidence="7" id="KW-0732">Signal</keyword>
<dbReference type="GO" id="GO:0006508">
    <property type="term" value="P:proteolysis"/>
    <property type="evidence" value="ECO:0007669"/>
    <property type="project" value="UniProtKB-KW"/>
</dbReference>
<protein>
    <submittedName>
        <fullName evidence="8">Uncharacterized protein</fullName>
    </submittedName>
</protein>